<dbReference type="SUPFAM" id="SSF50978">
    <property type="entry name" value="WD40 repeat-like"/>
    <property type="match status" value="1"/>
</dbReference>
<dbReference type="GO" id="GO:0000462">
    <property type="term" value="P:maturation of SSU-rRNA from tricistronic rRNA transcript (SSU-rRNA, 5.8S rRNA, LSU-rRNA)"/>
    <property type="evidence" value="ECO:0007669"/>
    <property type="project" value="InterPro"/>
</dbReference>
<keyword evidence="2" id="KW-1185">Reference proteome</keyword>
<accession>A0A811JT47</accession>
<dbReference type="GO" id="GO:0032040">
    <property type="term" value="C:small-subunit processome"/>
    <property type="evidence" value="ECO:0007669"/>
    <property type="project" value="TreeGrafter"/>
</dbReference>
<dbReference type="OrthoDB" id="8883818at2759"/>
<dbReference type="EMBL" id="CAJFDH010000001">
    <property type="protein sequence ID" value="CAD5206331.1"/>
    <property type="molecule type" value="Genomic_DNA"/>
</dbReference>
<dbReference type="InterPro" id="IPR046351">
    <property type="entry name" value="UTP4"/>
</dbReference>
<dbReference type="AlphaFoldDB" id="A0A811JT47"/>
<dbReference type="PANTHER" id="PTHR44163:SF1">
    <property type="entry name" value="U3 SMALL NUCLEOLAR RNA-ASSOCIATED PROTEIN 4 HOMOLOG"/>
    <property type="match status" value="1"/>
</dbReference>
<protein>
    <recommendedName>
        <fullName evidence="3">WD_REPEATS_REGION domain-containing protein</fullName>
    </recommendedName>
</protein>
<organism evidence="1 2">
    <name type="scientific">Bursaphelenchus okinawaensis</name>
    <dbReference type="NCBI Taxonomy" id="465554"/>
    <lineage>
        <taxon>Eukaryota</taxon>
        <taxon>Metazoa</taxon>
        <taxon>Ecdysozoa</taxon>
        <taxon>Nematoda</taxon>
        <taxon>Chromadorea</taxon>
        <taxon>Rhabditida</taxon>
        <taxon>Tylenchina</taxon>
        <taxon>Tylenchomorpha</taxon>
        <taxon>Aphelenchoidea</taxon>
        <taxon>Aphelenchoididae</taxon>
        <taxon>Bursaphelenchus</taxon>
    </lineage>
</organism>
<evidence type="ECO:0008006" key="3">
    <source>
        <dbReference type="Google" id="ProtNLM"/>
    </source>
</evidence>
<dbReference type="GO" id="GO:0034455">
    <property type="term" value="C:t-UTP complex"/>
    <property type="evidence" value="ECO:0007669"/>
    <property type="project" value="TreeGrafter"/>
</dbReference>
<dbReference type="InterPro" id="IPR036322">
    <property type="entry name" value="WD40_repeat_dom_sf"/>
</dbReference>
<reference evidence="1" key="1">
    <citation type="submission" date="2020-09" db="EMBL/GenBank/DDBJ databases">
        <authorList>
            <person name="Kikuchi T."/>
        </authorList>
    </citation>
    <scope>NUCLEOTIDE SEQUENCE</scope>
    <source>
        <strain evidence="1">SH1</strain>
    </source>
</reference>
<dbReference type="EMBL" id="CAJFCW020000001">
    <property type="protein sequence ID" value="CAG9081344.1"/>
    <property type="molecule type" value="Genomic_DNA"/>
</dbReference>
<dbReference type="GO" id="GO:0003723">
    <property type="term" value="F:RNA binding"/>
    <property type="evidence" value="ECO:0007669"/>
    <property type="project" value="TreeGrafter"/>
</dbReference>
<evidence type="ECO:0000313" key="2">
    <source>
        <dbReference type="Proteomes" id="UP000614601"/>
    </source>
</evidence>
<comment type="caution">
    <text evidence="1">The sequence shown here is derived from an EMBL/GenBank/DDBJ whole genome shotgun (WGS) entry which is preliminary data.</text>
</comment>
<dbReference type="PANTHER" id="PTHR44163">
    <property type="entry name" value="U3 SMALL NUCLEOLAR RNA-ASSOCIATED PROTEIN 4 HOMOLOG"/>
    <property type="match status" value="1"/>
</dbReference>
<proteinExistence type="predicted"/>
<dbReference type="InterPro" id="IPR015943">
    <property type="entry name" value="WD40/YVTN_repeat-like_dom_sf"/>
</dbReference>
<dbReference type="Proteomes" id="UP000614601">
    <property type="component" value="Unassembled WGS sequence"/>
</dbReference>
<dbReference type="GO" id="GO:0030686">
    <property type="term" value="C:90S preribosome"/>
    <property type="evidence" value="ECO:0007669"/>
    <property type="project" value="InterPro"/>
</dbReference>
<dbReference type="Proteomes" id="UP000783686">
    <property type="component" value="Unassembled WGS sequence"/>
</dbReference>
<gene>
    <name evidence="1" type="ORF">BOKJ2_LOCUS1015</name>
</gene>
<evidence type="ECO:0000313" key="1">
    <source>
        <dbReference type="EMBL" id="CAD5206331.1"/>
    </source>
</evidence>
<sequence>MVQLEPSIVNINEVDFVTKSGFSTAVLTLNSELGKVCAVRKCDDKAVERKFYIVEFYNVVNLPAMFVEVQFSFVDIIIETAVWVNQKVLLGCNNGSVLLVSPFETKYKRFPLAVSGVIASAALSVTQVVVATESSELKFLEFDKDDQMEVKKTVVLNSDQRVTALAMSPKRSLLAVGLVNSLIFLNIETNKQNFVHVPAHNNKNTVVWSLVFLDELLFSGDSRGKVTIYNANSFGVIKIVQTHETDVLSLCTDGENVFASGVDYRIQVLKSTASVNARSDWNTVGQRIIHKNDVTSMVALGSWLISGGAEHEILISNARFHFYYAKEKSLVQSNQTHLLNTQLQAVELWKLHSSMSGASCFGNSFVFSKDSLQAPSRLLKLATPKSAIIFDSSAAPDFKHVVLYTSEGLLIYSVNEAKDTVKVERILRVKSEEIGNVTALAAFKSGVYVTRGNLEVVKISYKTKKVENVALADGAAIVRKLTTDSEGKVLAGIDTRCQVFKVDLKPKTDCDERIVYLPCKDVVSDLVLLGKAHKTLLALTPGTETKLRLIDSDGEKARILKLSSIFEDHVREICCGLSECSDDCVVLSGSHGNIAILDGLSQKKHNLQLVQRCPDSTKEGEEHKLRYPTQQDVYWGTDIKESKAVVLCNHHSNALPSRAPFKIRRYGRV</sequence>
<dbReference type="Gene3D" id="2.130.10.10">
    <property type="entry name" value="YVTN repeat-like/Quinoprotein amine dehydrogenase"/>
    <property type="match status" value="1"/>
</dbReference>
<name>A0A811JT47_9BILA</name>